<accession>A0A1F5S4M8</accession>
<name>A0A1F5S4M8_9BACT</name>
<evidence type="ECO:0000259" key="1">
    <source>
        <dbReference type="Pfam" id="PF01936"/>
    </source>
</evidence>
<evidence type="ECO:0000313" key="2">
    <source>
        <dbReference type="EMBL" id="OGF21654.1"/>
    </source>
</evidence>
<dbReference type="PANTHER" id="PTHR35458">
    <property type="entry name" value="SLR0755 PROTEIN"/>
    <property type="match status" value="1"/>
</dbReference>
<dbReference type="EMBL" id="MFGA01000002">
    <property type="protein sequence ID" value="OGF21654.1"/>
    <property type="molecule type" value="Genomic_DNA"/>
</dbReference>
<dbReference type="Proteomes" id="UP000177407">
    <property type="component" value="Unassembled WGS sequence"/>
</dbReference>
<dbReference type="AlphaFoldDB" id="A0A1F5S4M8"/>
<gene>
    <name evidence="2" type="ORF">A2257_02575</name>
</gene>
<comment type="caution">
    <text evidence="2">The sequence shown here is derived from an EMBL/GenBank/DDBJ whole genome shotgun (WGS) entry which is preliminary data.</text>
</comment>
<dbReference type="Pfam" id="PF01936">
    <property type="entry name" value="NYN"/>
    <property type="match status" value="1"/>
</dbReference>
<protein>
    <recommendedName>
        <fullName evidence="1">NYN domain-containing protein</fullName>
    </recommendedName>
</protein>
<dbReference type="GO" id="GO:0004540">
    <property type="term" value="F:RNA nuclease activity"/>
    <property type="evidence" value="ECO:0007669"/>
    <property type="project" value="InterPro"/>
</dbReference>
<dbReference type="Gene3D" id="3.40.50.1010">
    <property type="entry name" value="5'-nuclease"/>
    <property type="match status" value="1"/>
</dbReference>
<dbReference type="PANTHER" id="PTHR35458:SF8">
    <property type="entry name" value="SLR0650 PROTEIN"/>
    <property type="match status" value="1"/>
</dbReference>
<dbReference type="InterPro" id="IPR021139">
    <property type="entry name" value="NYN"/>
</dbReference>
<sequence length="190" mass="21457">MKNHLSSKRVAVYIDGSNFYHKLKATELQMENLTNFDFRGLAEWLAVGREIISCRYYVGVVRAEENNEKGQRLRKEQQKLFAHLSSSAQNFVIKRGYMMNNCGVYHEKGVDVKLTVDLLVGAYDNLYDTAILISSDTDLIPAIKKVKHLGRAIEYIGFSFKPSIALTACASSTRLLTKDDLIPFTAKSLL</sequence>
<evidence type="ECO:0000313" key="3">
    <source>
        <dbReference type="Proteomes" id="UP000177407"/>
    </source>
</evidence>
<proteinExistence type="predicted"/>
<reference evidence="2 3" key="1">
    <citation type="journal article" date="2016" name="Nat. Commun.">
        <title>Thousands of microbial genomes shed light on interconnected biogeochemical processes in an aquifer system.</title>
        <authorList>
            <person name="Anantharaman K."/>
            <person name="Brown C.T."/>
            <person name="Hug L.A."/>
            <person name="Sharon I."/>
            <person name="Castelle C.J."/>
            <person name="Probst A.J."/>
            <person name="Thomas B.C."/>
            <person name="Singh A."/>
            <person name="Wilkins M.J."/>
            <person name="Karaoz U."/>
            <person name="Brodie E.L."/>
            <person name="Williams K.H."/>
            <person name="Hubbard S.S."/>
            <person name="Banfield J.F."/>
        </authorList>
    </citation>
    <scope>NUCLEOTIDE SEQUENCE [LARGE SCALE GENOMIC DNA]</scope>
</reference>
<organism evidence="2 3">
    <name type="scientific">Candidatus Falkowbacteria bacterium RIFOXYA2_FULL_38_12</name>
    <dbReference type="NCBI Taxonomy" id="1797993"/>
    <lineage>
        <taxon>Bacteria</taxon>
        <taxon>Candidatus Falkowiibacteriota</taxon>
    </lineage>
</organism>
<feature type="domain" description="NYN" evidence="1">
    <location>
        <begin position="9"/>
        <end position="168"/>
    </location>
</feature>
<dbReference type="InterPro" id="IPR047140">
    <property type="entry name" value="LabA"/>
</dbReference>